<dbReference type="Proteomes" id="UP000017081">
    <property type="component" value="Unassembled WGS sequence"/>
</dbReference>
<proteinExistence type="predicted"/>
<protein>
    <recommendedName>
        <fullName evidence="1">N-acetyltransferase domain-containing protein</fullName>
    </recommendedName>
</protein>
<dbReference type="HOGENOM" id="CLU_056607_3_0_0"/>
<comment type="caution">
    <text evidence="2">The sequence shown here is derived from an EMBL/GenBank/DDBJ whole genome shotgun (WGS) entry which is preliminary data.</text>
</comment>
<dbReference type="PROSITE" id="PS51186">
    <property type="entry name" value="GNAT"/>
    <property type="match status" value="1"/>
</dbReference>
<reference evidence="2 3" key="1">
    <citation type="submission" date="2013-08" db="EMBL/GenBank/DDBJ databases">
        <authorList>
            <person name="Weinstock G."/>
            <person name="Sodergren E."/>
            <person name="Wylie T."/>
            <person name="Fulton L."/>
            <person name="Fulton R."/>
            <person name="Fronick C."/>
            <person name="O'Laughlin M."/>
            <person name="Godfrey J."/>
            <person name="Miner T."/>
            <person name="Herter B."/>
            <person name="Appelbaum E."/>
            <person name="Cordes M."/>
            <person name="Lek S."/>
            <person name="Wollam A."/>
            <person name="Pepin K.H."/>
            <person name="Palsikar V.B."/>
            <person name="Mitreva M."/>
            <person name="Wilson R.K."/>
        </authorList>
    </citation>
    <scope>NUCLEOTIDE SEQUENCE [LARGE SCALE GENOMIC DNA]</scope>
    <source>
        <strain evidence="2 3">ATCC BAA-474</strain>
    </source>
</reference>
<accession>U7VDP6</accession>
<gene>
    <name evidence="2" type="ORF">HMPREF0202_01176</name>
</gene>
<dbReference type="Pfam" id="PF13673">
    <property type="entry name" value="Acetyltransf_10"/>
    <property type="match status" value="1"/>
</dbReference>
<name>U7VDP6_9FUSO</name>
<evidence type="ECO:0000259" key="1">
    <source>
        <dbReference type="PROSITE" id="PS51186"/>
    </source>
</evidence>
<organism evidence="2 3">
    <name type="scientific">Cetobacterium somerae ATCC BAA-474</name>
    <dbReference type="NCBI Taxonomy" id="1319815"/>
    <lineage>
        <taxon>Bacteria</taxon>
        <taxon>Fusobacteriati</taxon>
        <taxon>Fusobacteriota</taxon>
        <taxon>Fusobacteriia</taxon>
        <taxon>Fusobacteriales</taxon>
        <taxon>Fusobacteriaceae</taxon>
        <taxon>Cetobacterium</taxon>
    </lineage>
</organism>
<dbReference type="PATRIC" id="fig|1319815.3.peg.1130"/>
<dbReference type="CDD" id="cd04301">
    <property type="entry name" value="NAT_SF"/>
    <property type="match status" value="1"/>
</dbReference>
<dbReference type="SUPFAM" id="SSF55729">
    <property type="entry name" value="Acyl-CoA N-acyltransferases (Nat)"/>
    <property type="match status" value="1"/>
</dbReference>
<keyword evidence="3" id="KW-1185">Reference proteome</keyword>
<dbReference type="STRING" id="1319815.HMPREF0202_01176"/>
<evidence type="ECO:0000313" key="3">
    <source>
        <dbReference type="Proteomes" id="UP000017081"/>
    </source>
</evidence>
<sequence length="146" mass="16640">MIICKKFNELTLEELYEILKLRSEVFVVEQNCIYNDIDGKDLTSSHIMIKENGKIKAYLRALQPGVSYEDASLGRVLVSPDARGKGYAKTIVTKGVEYILNNFNTTKITIGAQEYLKNFYSEIGFKPISEVYDEDGIPHLDMTFEK</sequence>
<evidence type="ECO:0000313" key="2">
    <source>
        <dbReference type="EMBL" id="ERT68933.1"/>
    </source>
</evidence>
<dbReference type="InterPro" id="IPR000182">
    <property type="entry name" value="GNAT_dom"/>
</dbReference>
<dbReference type="InterPro" id="IPR016181">
    <property type="entry name" value="Acyl_CoA_acyltransferase"/>
</dbReference>
<dbReference type="eggNOG" id="COG2153">
    <property type="taxonomic scope" value="Bacteria"/>
</dbReference>
<dbReference type="GO" id="GO:0016747">
    <property type="term" value="F:acyltransferase activity, transferring groups other than amino-acyl groups"/>
    <property type="evidence" value="ECO:0007669"/>
    <property type="project" value="InterPro"/>
</dbReference>
<dbReference type="RefSeq" id="WP_023050715.1">
    <property type="nucleotide sequence ID" value="NZ_CP173065.2"/>
</dbReference>
<feature type="domain" description="N-acetyltransferase" evidence="1">
    <location>
        <begin position="5"/>
        <end position="146"/>
    </location>
</feature>
<dbReference type="AlphaFoldDB" id="U7VDP6"/>
<dbReference type="EMBL" id="AXZF01000041">
    <property type="protein sequence ID" value="ERT68933.1"/>
    <property type="molecule type" value="Genomic_DNA"/>
</dbReference>
<dbReference type="Gene3D" id="3.40.630.30">
    <property type="match status" value="1"/>
</dbReference>